<keyword evidence="2" id="KW-0472">Membrane</keyword>
<dbReference type="AlphaFoldDB" id="A0A395T6J3"/>
<feature type="chain" id="PRO_5017177773" description="Mid2 domain-containing protein" evidence="3">
    <location>
        <begin position="21"/>
        <end position="254"/>
    </location>
</feature>
<name>A0A395T6J3_9HYPO</name>
<dbReference type="STRING" id="694270.A0A395T6J3"/>
<dbReference type="EMBL" id="PXOG01000039">
    <property type="protein sequence ID" value="RGP79922.1"/>
    <property type="molecule type" value="Genomic_DNA"/>
</dbReference>
<feature type="transmembrane region" description="Helical" evidence="2">
    <location>
        <begin position="178"/>
        <end position="200"/>
    </location>
</feature>
<keyword evidence="5" id="KW-1185">Reference proteome</keyword>
<evidence type="ECO:0000256" key="3">
    <source>
        <dbReference type="SAM" id="SignalP"/>
    </source>
</evidence>
<keyword evidence="3" id="KW-0732">Signal</keyword>
<proteinExistence type="predicted"/>
<accession>A0A395T6J3</accession>
<comment type="caution">
    <text evidence="4">The sequence shown here is derived from an EMBL/GenBank/DDBJ whole genome shotgun (WGS) entry which is preliminary data.</text>
</comment>
<dbReference type="OrthoDB" id="5082685at2759"/>
<evidence type="ECO:0000313" key="4">
    <source>
        <dbReference type="EMBL" id="RGP79922.1"/>
    </source>
</evidence>
<keyword evidence="2" id="KW-1133">Transmembrane helix</keyword>
<dbReference type="Proteomes" id="UP000266234">
    <property type="component" value="Unassembled WGS sequence"/>
</dbReference>
<evidence type="ECO:0008006" key="6">
    <source>
        <dbReference type="Google" id="ProtNLM"/>
    </source>
</evidence>
<keyword evidence="2" id="KW-0812">Transmembrane</keyword>
<reference evidence="4 5" key="1">
    <citation type="journal article" date="2018" name="PLoS Pathog.">
        <title>Evolution of structural diversity of trichothecenes, a family of toxins produced by plant pathogenic and entomopathogenic fungi.</title>
        <authorList>
            <person name="Proctor R.H."/>
            <person name="McCormick S.P."/>
            <person name="Kim H.S."/>
            <person name="Cardoza R.E."/>
            <person name="Stanley A.M."/>
            <person name="Lindo L."/>
            <person name="Kelly A."/>
            <person name="Brown D.W."/>
            <person name="Lee T."/>
            <person name="Vaughan M.M."/>
            <person name="Alexander N.J."/>
            <person name="Busman M."/>
            <person name="Gutierrez S."/>
        </authorList>
    </citation>
    <scope>NUCLEOTIDE SEQUENCE [LARGE SCALE GENOMIC DNA]</scope>
    <source>
        <strain evidence="4 5">NRRL 20695</strain>
    </source>
</reference>
<organism evidence="4 5">
    <name type="scientific">Fusarium longipes</name>
    <dbReference type="NCBI Taxonomy" id="694270"/>
    <lineage>
        <taxon>Eukaryota</taxon>
        <taxon>Fungi</taxon>
        <taxon>Dikarya</taxon>
        <taxon>Ascomycota</taxon>
        <taxon>Pezizomycotina</taxon>
        <taxon>Sordariomycetes</taxon>
        <taxon>Hypocreomycetidae</taxon>
        <taxon>Hypocreales</taxon>
        <taxon>Nectriaceae</taxon>
        <taxon>Fusarium</taxon>
    </lineage>
</organism>
<evidence type="ECO:0000256" key="2">
    <source>
        <dbReference type="SAM" id="Phobius"/>
    </source>
</evidence>
<feature type="region of interest" description="Disordered" evidence="1">
    <location>
        <begin position="230"/>
        <end position="254"/>
    </location>
</feature>
<gene>
    <name evidence="4" type="ORF">FLONG3_1993</name>
</gene>
<sequence>MHTQPRLWIVLFASLIDCFSEFIRPPEYDEDQDADNDMRRNSPYAEGARISVLFDTNIREVDLRIFGDSDEDSSVWETQYDIANVTTSDEDTIYWFGLWDGKEGPRLARSQYVNVSAPEPDKSSSISATEISSFATQLSTTREAQSSVTESILATISQEPSEGTNRDSNSGLSGGEKAGAIVGGVIGGLSILVCVGWLFWKRHKRNKHDLKAQEELVEQHRSQQCLDTRVELPADDTTNPRHYATSPAGLHEAP</sequence>
<protein>
    <recommendedName>
        <fullName evidence="6">Mid2 domain-containing protein</fullName>
    </recommendedName>
</protein>
<feature type="signal peptide" evidence="3">
    <location>
        <begin position="1"/>
        <end position="20"/>
    </location>
</feature>
<evidence type="ECO:0000256" key="1">
    <source>
        <dbReference type="SAM" id="MobiDB-lite"/>
    </source>
</evidence>
<evidence type="ECO:0000313" key="5">
    <source>
        <dbReference type="Proteomes" id="UP000266234"/>
    </source>
</evidence>